<organism evidence="2 3">
    <name type="scientific">Thiospirillum jenense</name>
    <dbReference type="NCBI Taxonomy" id="1653858"/>
    <lineage>
        <taxon>Bacteria</taxon>
        <taxon>Pseudomonadati</taxon>
        <taxon>Pseudomonadota</taxon>
        <taxon>Gammaproteobacteria</taxon>
        <taxon>Chromatiales</taxon>
        <taxon>Chromatiaceae</taxon>
        <taxon>Thiospirillum</taxon>
    </lineage>
</organism>
<gene>
    <name evidence="2" type="ORF">HUK38_00585</name>
</gene>
<feature type="domain" description="DUF4351" evidence="1">
    <location>
        <begin position="237"/>
        <end position="286"/>
    </location>
</feature>
<dbReference type="Proteomes" id="UP000548632">
    <property type="component" value="Unassembled WGS sequence"/>
</dbReference>
<proteinExistence type="predicted"/>
<dbReference type="PANTHER" id="PTHR35586:SF2">
    <property type="entry name" value="SLL1542 PROTEIN"/>
    <property type="match status" value="1"/>
</dbReference>
<dbReference type="Pfam" id="PF14261">
    <property type="entry name" value="DUF4351"/>
    <property type="match status" value="1"/>
</dbReference>
<name>A0A839HB66_9GAMM</name>
<dbReference type="EMBL" id="JABVCQ010000001">
    <property type="protein sequence ID" value="MBB1124726.1"/>
    <property type="molecule type" value="Genomic_DNA"/>
</dbReference>
<accession>A0A839HB66</accession>
<dbReference type="RefSeq" id="WP_182581824.1">
    <property type="nucleotide sequence ID" value="NZ_JABVCQ010000001.1"/>
</dbReference>
<protein>
    <submittedName>
        <fullName evidence="2">DUF2887 domain-containing protein</fullName>
    </submittedName>
</protein>
<reference evidence="2 3" key="1">
    <citation type="journal article" date="2020" name="Arch. Microbiol.">
        <title>The genome sequence of the giant phototrophic gammaproteobacterium Thiospirillum jenense gives insight into its physiological properties and phylogenetic relationships.</title>
        <authorList>
            <person name="Imhoff J.F."/>
            <person name="Meyer T.E."/>
            <person name="Kyndt J.A."/>
        </authorList>
    </citation>
    <scope>NUCLEOTIDE SEQUENCE [LARGE SCALE GENOMIC DNA]</scope>
    <source>
        <strain evidence="2 3">DSM 216</strain>
    </source>
</reference>
<evidence type="ECO:0000313" key="2">
    <source>
        <dbReference type="EMBL" id="MBB1124726.1"/>
    </source>
</evidence>
<keyword evidence="3" id="KW-1185">Reference proteome</keyword>
<sequence>MSDNFLRTDTLFYRLFQDWPGLVLELAGLDPTLPGYQLQATEIKQTSFRLDGVLIPPEEQPDLPIVFIETQFQYDPDFHARWLAQLLLYLYRHPTLREWRAVTLFLSRKTEHGSQQCDPKPAYQWLLTHPWVKRVYLDEEVAKSDLTPGLRLLNLLLTPPNQAVDFAKRLLTEPTAPVTGMPNKQVLASWIETVLVYKLKHLSREEIRIMLELVDVDLKQTRFYQEVFKEGMEEGIEKSRTILTKQLRRRFGDLPNWAMTRLEQANTEQLEVWAEQIFDAESVAALFGTTLD</sequence>
<dbReference type="InterPro" id="IPR025587">
    <property type="entry name" value="DUF4351"/>
</dbReference>
<comment type="caution">
    <text evidence="2">The sequence shown here is derived from an EMBL/GenBank/DDBJ whole genome shotgun (WGS) entry which is preliminary data.</text>
</comment>
<dbReference type="PANTHER" id="PTHR35586">
    <property type="entry name" value="SLL1691 PROTEIN"/>
    <property type="match status" value="1"/>
</dbReference>
<dbReference type="Pfam" id="PF11103">
    <property type="entry name" value="DUF2887"/>
    <property type="match status" value="1"/>
</dbReference>
<dbReference type="AlphaFoldDB" id="A0A839HB66"/>
<evidence type="ECO:0000259" key="1">
    <source>
        <dbReference type="Pfam" id="PF14261"/>
    </source>
</evidence>
<dbReference type="InterPro" id="IPR022573">
    <property type="entry name" value="DUF2887"/>
</dbReference>
<evidence type="ECO:0000313" key="3">
    <source>
        <dbReference type="Proteomes" id="UP000548632"/>
    </source>
</evidence>